<comment type="caution">
    <text evidence="1">The sequence shown here is derived from an EMBL/GenBank/DDBJ whole genome shotgun (WGS) entry which is preliminary data.</text>
</comment>
<dbReference type="EMBL" id="REGN01003105">
    <property type="protein sequence ID" value="RNA24514.1"/>
    <property type="molecule type" value="Genomic_DNA"/>
</dbReference>
<evidence type="ECO:0000313" key="2">
    <source>
        <dbReference type="Proteomes" id="UP000276133"/>
    </source>
</evidence>
<sequence>MHKSFVQKKIFTLIQKSINSDMRKHLIEEKKISKSKNLKKFSFKNMLGGGQNKAATLAARPAAKSLTAGQMYGQF</sequence>
<keyword evidence="2" id="KW-1185">Reference proteome</keyword>
<dbReference type="AlphaFoldDB" id="A0A3M7RLZ0"/>
<organism evidence="1 2">
    <name type="scientific">Brachionus plicatilis</name>
    <name type="common">Marine rotifer</name>
    <name type="synonym">Brachionus muelleri</name>
    <dbReference type="NCBI Taxonomy" id="10195"/>
    <lineage>
        <taxon>Eukaryota</taxon>
        <taxon>Metazoa</taxon>
        <taxon>Spiralia</taxon>
        <taxon>Gnathifera</taxon>
        <taxon>Rotifera</taxon>
        <taxon>Eurotatoria</taxon>
        <taxon>Monogononta</taxon>
        <taxon>Pseudotrocha</taxon>
        <taxon>Ploima</taxon>
        <taxon>Brachionidae</taxon>
        <taxon>Brachionus</taxon>
    </lineage>
</organism>
<protein>
    <submittedName>
        <fullName evidence="1">Uncharacterized protein</fullName>
    </submittedName>
</protein>
<evidence type="ECO:0000313" key="1">
    <source>
        <dbReference type="EMBL" id="RNA24514.1"/>
    </source>
</evidence>
<proteinExistence type="predicted"/>
<gene>
    <name evidence="1" type="ORF">BpHYR1_006308</name>
</gene>
<reference evidence="1 2" key="1">
    <citation type="journal article" date="2018" name="Sci. Rep.">
        <title>Genomic signatures of local adaptation to the degree of environmental predictability in rotifers.</title>
        <authorList>
            <person name="Franch-Gras L."/>
            <person name="Hahn C."/>
            <person name="Garcia-Roger E.M."/>
            <person name="Carmona M.J."/>
            <person name="Serra M."/>
            <person name="Gomez A."/>
        </authorList>
    </citation>
    <scope>NUCLEOTIDE SEQUENCE [LARGE SCALE GENOMIC DNA]</scope>
    <source>
        <strain evidence="1">HYR1</strain>
    </source>
</reference>
<accession>A0A3M7RLZ0</accession>
<name>A0A3M7RLZ0_BRAPC</name>
<dbReference type="Proteomes" id="UP000276133">
    <property type="component" value="Unassembled WGS sequence"/>
</dbReference>